<dbReference type="GO" id="GO:0051920">
    <property type="term" value="F:peroxiredoxin activity"/>
    <property type="evidence" value="ECO:0007669"/>
    <property type="project" value="InterPro"/>
</dbReference>
<name>A0A0Q2MU52_9EURY</name>
<keyword evidence="3" id="KW-0560">Oxidoreductase</keyword>
<accession>A0A0Q2MU52</accession>
<dbReference type="InterPro" id="IPR004675">
    <property type="entry name" value="AhpD_core"/>
</dbReference>
<dbReference type="Proteomes" id="UP000182125">
    <property type="component" value="Unassembled WGS sequence"/>
</dbReference>
<evidence type="ECO:0000313" key="6">
    <source>
        <dbReference type="Proteomes" id="UP000182125"/>
    </source>
</evidence>
<dbReference type="OrthoDB" id="111898at2157"/>
<sequence>MDCEEVNVKLREIEELLDILGKKHPKEMGAFSRFLKEVIDNKTLTTREKELIAVALGIAQGCEWCIALHTHKALEAGAKPEELIEAGLVAVLMAGGPALMHLIPLMKAIENFQKGAEKD</sequence>
<dbReference type="Pfam" id="PF02627">
    <property type="entry name" value="CMD"/>
    <property type="match status" value="1"/>
</dbReference>
<dbReference type="EMBL" id="LIXN01000002">
    <property type="protein sequence ID" value="KQH83295.1"/>
    <property type="molecule type" value="Genomic_DNA"/>
</dbReference>
<evidence type="ECO:0000313" key="4">
    <source>
        <dbReference type="EMBL" id="SEW22220.1"/>
    </source>
</evidence>
<evidence type="ECO:0000313" key="2">
    <source>
        <dbReference type="EMBL" id="ASJ13294.1"/>
    </source>
</evidence>
<reference evidence="3 5" key="1">
    <citation type="submission" date="2015-08" db="EMBL/GenBank/DDBJ databases">
        <title>Thermococcus thioreducens DSM 14981 genome sequencing.</title>
        <authorList>
            <person name="Hong S.-J."/>
            <person name="Kim M.-C."/>
            <person name="Shin J.-H."/>
        </authorList>
    </citation>
    <scope>NUCLEOTIDE SEQUENCE [LARGE SCALE GENOMIC DNA]</scope>
    <source>
        <strain evidence="3 5">DSM 14981</strain>
    </source>
</reference>
<reference evidence="4 6" key="3">
    <citation type="submission" date="2016-10" db="EMBL/GenBank/DDBJ databases">
        <authorList>
            <person name="de Groot N.N."/>
        </authorList>
    </citation>
    <scope>NUCLEOTIDE SEQUENCE [LARGE SCALE GENOMIC DNA]</scope>
    <source>
        <strain evidence="4 6">OGL-20</strain>
    </source>
</reference>
<evidence type="ECO:0000313" key="3">
    <source>
        <dbReference type="EMBL" id="KQH83295.1"/>
    </source>
</evidence>
<dbReference type="PANTHER" id="PTHR33930:SF2">
    <property type="entry name" value="BLR3452 PROTEIN"/>
    <property type="match status" value="1"/>
</dbReference>
<protein>
    <submittedName>
        <fullName evidence="3 4">Alkylhydroperoxidase</fullName>
    </submittedName>
</protein>
<evidence type="ECO:0000313" key="7">
    <source>
        <dbReference type="Proteomes" id="UP000250136"/>
    </source>
</evidence>
<evidence type="ECO:0000313" key="5">
    <source>
        <dbReference type="Proteomes" id="UP000051862"/>
    </source>
</evidence>
<dbReference type="SUPFAM" id="SSF69118">
    <property type="entry name" value="AhpD-like"/>
    <property type="match status" value="1"/>
</dbReference>
<dbReference type="PATRIC" id="fig|277988.4.peg.225"/>
<dbReference type="InterPro" id="IPR029032">
    <property type="entry name" value="AhpD-like"/>
</dbReference>
<feature type="domain" description="Carboxymuconolactone decarboxylase-like" evidence="1">
    <location>
        <begin position="26"/>
        <end position="107"/>
    </location>
</feature>
<gene>
    <name evidence="2" type="ORF">A3L14_10560</name>
    <name evidence="3" type="ORF">AMR53_01050</name>
    <name evidence="4" type="ORF">SAMN05216170_2215</name>
</gene>
<dbReference type="EMBL" id="FOIW01000003">
    <property type="protein sequence ID" value="SEW22220.1"/>
    <property type="molecule type" value="Genomic_DNA"/>
</dbReference>
<dbReference type="EMBL" id="CP015105">
    <property type="protein sequence ID" value="ASJ13294.1"/>
    <property type="molecule type" value="Genomic_DNA"/>
</dbReference>
<dbReference type="InterPro" id="IPR003779">
    <property type="entry name" value="CMD-like"/>
</dbReference>
<dbReference type="PANTHER" id="PTHR33930">
    <property type="entry name" value="ALKYL HYDROPEROXIDE REDUCTASE AHPD"/>
    <property type="match status" value="1"/>
</dbReference>
<organism evidence="3 5">
    <name type="scientific">Thermococcus thioreducens</name>
    <dbReference type="NCBI Taxonomy" id="277988"/>
    <lineage>
        <taxon>Archaea</taxon>
        <taxon>Methanobacteriati</taxon>
        <taxon>Methanobacteriota</taxon>
        <taxon>Thermococci</taxon>
        <taxon>Thermococcales</taxon>
        <taxon>Thermococcaceae</taxon>
        <taxon>Thermococcus</taxon>
    </lineage>
</organism>
<dbReference type="Gene3D" id="1.20.1290.10">
    <property type="entry name" value="AhpD-like"/>
    <property type="match status" value="1"/>
</dbReference>
<proteinExistence type="predicted"/>
<keyword evidence="3" id="KW-0575">Peroxidase</keyword>
<dbReference type="NCBIfam" id="TIGR00778">
    <property type="entry name" value="ahpD_dom"/>
    <property type="match status" value="1"/>
</dbReference>
<dbReference type="Proteomes" id="UP000051862">
    <property type="component" value="Unassembled WGS sequence"/>
</dbReference>
<evidence type="ECO:0000259" key="1">
    <source>
        <dbReference type="Pfam" id="PF02627"/>
    </source>
</evidence>
<dbReference type="AlphaFoldDB" id="A0A0Q2MU52"/>
<reference evidence="2 7" key="2">
    <citation type="submission" date="2016-04" db="EMBL/GenBank/DDBJ databases">
        <title>Complete genome sequence of Thermococcus thioreducens type strain OGL-20P.</title>
        <authorList>
            <person name="Oger P.M."/>
        </authorList>
    </citation>
    <scope>NUCLEOTIDE SEQUENCE [LARGE SCALE GENOMIC DNA]</scope>
    <source>
        <strain evidence="2 7">OGL-20P</strain>
    </source>
</reference>
<dbReference type="Proteomes" id="UP000250136">
    <property type="component" value="Chromosome"/>
</dbReference>
<dbReference type="STRING" id="277988.SAMN05216170_2215"/>
<keyword evidence="7" id="KW-1185">Reference proteome</keyword>
<dbReference type="KEGG" id="ttd:A3L14_10560"/>